<comment type="caution">
    <text evidence="3">The sequence shown here is derived from an EMBL/GenBank/DDBJ whole genome shotgun (WGS) entry which is preliminary data.</text>
</comment>
<sequence length="356" mass="36987">MQPRFLILGAGIIGAALAHRLTTLGASVTVVDAMPPASGASGRSFGWVNASFHLTPAHYHLRLAGMAAHRALAAELGLTATPQGCLWYEDQGDAFDTTRDTLADLGYPLRLLDRAGIAAFEPALAAPPDRALLFPTESALDLPALTARLLSAATAQGAQVITGTGPAALIHDDRRVTGIRTASGQITAHHTLLATGTGTPALLAPLGLPFPMLHRPGAIFRSQPLPRVLNHILATPWQEVRQLPSGHLIAPAAAAHQSDSADTPPDPQGAMDDTLSRLRALLPAADIRPDALMLADRPVPPDGLPAIGPVTDGLSMAVMHSGATLAAVVADLMAAELTGQGDRPELAPFRPARFFG</sequence>
<dbReference type="PANTHER" id="PTHR13847">
    <property type="entry name" value="SARCOSINE DEHYDROGENASE-RELATED"/>
    <property type="match status" value="1"/>
</dbReference>
<keyword evidence="4" id="KW-1185">Reference proteome</keyword>
<dbReference type="SUPFAM" id="SSF51905">
    <property type="entry name" value="FAD/NAD(P)-binding domain"/>
    <property type="match status" value="1"/>
</dbReference>
<feature type="domain" description="FAD dependent oxidoreductase" evidence="2">
    <location>
        <begin position="5"/>
        <end position="335"/>
    </location>
</feature>
<dbReference type="InterPro" id="IPR006076">
    <property type="entry name" value="FAD-dep_OxRdtase"/>
</dbReference>
<proteinExistence type="predicted"/>
<evidence type="ECO:0000256" key="1">
    <source>
        <dbReference type="ARBA" id="ARBA00023002"/>
    </source>
</evidence>
<evidence type="ECO:0000259" key="2">
    <source>
        <dbReference type="Pfam" id="PF01266"/>
    </source>
</evidence>
<reference evidence="3 4" key="1">
    <citation type="submission" date="2021-06" db="EMBL/GenBank/DDBJ databases">
        <title>Rhodobacteraceae bacterium strain HSP-20.</title>
        <authorList>
            <person name="Chen W.-M."/>
        </authorList>
    </citation>
    <scope>NUCLEOTIDE SEQUENCE [LARGE SCALE GENOMIC DNA]</scope>
    <source>
        <strain evidence="3 4">HSP-20</strain>
    </source>
</reference>
<dbReference type="PANTHER" id="PTHR13847:SF289">
    <property type="entry name" value="GLYCINE OXIDASE"/>
    <property type="match status" value="1"/>
</dbReference>
<dbReference type="Gene3D" id="3.50.50.60">
    <property type="entry name" value="FAD/NAD(P)-binding domain"/>
    <property type="match status" value="1"/>
</dbReference>
<name>A0ABS6J4Q9_9RHOB</name>
<dbReference type="EMBL" id="JAAATX020000007">
    <property type="protein sequence ID" value="MBU9698482.1"/>
    <property type="molecule type" value="Genomic_DNA"/>
</dbReference>
<dbReference type="Gene3D" id="3.30.9.10">
    <property type="entry name" value="D-Amino Acid Oxidase, subunit A, domain 2"/>
    <property type="match status" value="1"/>
</dbReference>
<gene>
    <name evidence="3" type="ORF">GU927_011555</name>
</gene>
<evidence type="ECO:0000313" key="4">
    <source>
        <dbReference type="Proteomes" id="UP000731907"/>
    </source>
</evidence>
<dbReference type="Proteomes" id="UP000731907">
    <property type="component" value="Unassembled WGS sequence"/>
</dbReference>
<protein>
    <submittedName>
        <fullName evidence="3">FAD-binding oxidoreductase</fullName>
    </submittedName>
</protein>
<dbReference type="RefSeq" id="WP_161762595.1">
    <property type="nucleotide sequence ID" value="NZ_JAAATX020000007.1"/>
</dbReference>
<dbReference type="InterPro" id="IPR036188">
    <property type="entry name" value="FAD/NAD-bd_sf"/>
</dbReference>
<accession>A0ABS6J4Q9</accession>
<keyword evidence="1" id="KW-0560">Oxidoreductase</keyword>
<evidence type="ECO:0000313" key="3">
    <source>
        <dbReference type="EMBL" id="MBU9698482.1"/>
    </source>
</evidence>
<organism evidence="3 4">
    <name type="scientific">Paragemmobacter amnigenus</name>
    <dbReference type="NCBI Taxonomy" id="2852097"/>
    <lineage>
        <taxon>Bacteria</taxon>
        <taxon>Pseudomonadati</taxon>
        <taxon>Pseudomonadota</taxon>
        <taxon>Alphaproteobacteria</taxon>
        <taxon>Rhodobacterales</taxon>
        <taxon>Paracoccaceae</taxon>
        <taxon>Paragemmobacter</taxon>
    </lineage>
</organism>
<dbReference type="Pfam" id="PF01266">
    <property type="entry name" value="DAO"/>
    <property type="match status" value="1"/>
</dbReference>